<feature type="domain" description="Histidine kinase" evidence="12">
    <location>
        <begin position="256"/>
        <end position="457"/>
    </location>
</feature>
<keyword evidence="5" id="KW-0808">Transferase</keyword>
<dbReference type="PROSITE" id="PS50885">
    <property type="entry name" value="HAMP"/>
    <property type="match status" value="1"/>
</dbReference>
<dbReference type="AlphaFoldDB" id="A0A1G9SUH5"/>
<evidence type="ECO:0000256" key="4">
    <source>
        <dbReference type="ARBA" id="ARBA00022553"/>
    </source>
</evidence>
<reference evidence="15" key="1">
    <citation type="submission" date="2016-10" db="EMBL/GenBank/DDBJ databases">
        <authorList>
            <person name="Varghese N."/>
            <person name="Submissions S."/>
        </authorList>
    </citation>
    <scope>NUCLEOTIDE SEQUENCE [LARGE SCALE GENOMIC DNA]</scope>
    <source>
        <strain evidence="15">EPL6</strain>
    </source>
</reference>
<dbReference type="InterPro" id="IPR036890">
    <property type="entry name" value="HATPase_C_sf"/>
</dbReference>
<dbReference type="Gene3D" id="3.30.565.10">
    <property type="entry name" value="Histidine kinase-like ATPase, C-terminal domain"/>
    <property type="match status" value="1"/>
</dbReference>
<dbReference type="SUPFAM" id="SSF55874">
    <property type="entry name" value="ATPase domain of HSP90 chaperone/DNA topoisomerase II/histidine kinase"/>
    <property type="match status" value="1"/>
</dbReference>
<dbReference type="EMBL" id="FNHP01000005">
    <property type="protein sequence ID" value="SDM39073.1"/>
    <property type="molecule type" value="Genomic_DNA"/>
</dbReference>
<dbReference type="PROSITE" id="PS50109">
    <property type="entry name" value="HIS_KIN"/>
    <property type="match status" value="1"/>
</dbReference>
<dbReference type="PANTHER" id="PTHR45436:SF5">
    <property type="entry name" value="SENSOR HISTIDINE KINASE TRCS"/>
    <property type="match status" value="1"/>
</dbReference>
<evidence type="ECO:0000256" key="3">
    <source>
        <dbReference type="ARBA" id="ARBA00012438"/>
    </source>
</evidence>
<evidence type="ECO:0000256" key="1">
    <source>
        <dbReference type="ARBA" id="ARBA00000085"/>
    </source>
</evidence>
<evidence type="ECO:0000256" key="2">
    <source>
        <dbReference type="ARBA" id="ARBA00004370"/>
    </source>
</evidence>
<dbReference type="SMART" id="SM00387">
    <property type="entry name" value="HATPase_c"/>
    <property type="match status" value="1"/>
</dbReference>
<keyword evidence="15" id="KW-1185">Reference proteome</keyword>
<evidence type="ECO:0000256" key="10">
    <source>
        <dbReference type="ARBA" id="ARBA00023136"/>
    </source>
</evidence>
<dbReference type="GO" id="GO:0005886">
    <property type="term" value="C:plasma membrane"/>
    <property type="evidence" value="ECO:0007669"/>
    <property type="project" value="TreeGrafter"/>
</dbReference>
<feature type="transmembrane region" description="Helical" evidence="11">
    <location>
        <begin position="176"/>
        <end position="200"/>
    </location>
</feature>
<dbReference type="Pfam" id="PF02518">
    <property type="entry name" value="HATPase_c"/>
    <property type="match status" value="1"/>
</dbReference>
<name>A0A1G9SUH5_9BURK</name>
<evidence type="ECO:0000313" key="15">
    <source>
        <dbReference type="Proteomes" id="UP000198552"/>
    </source>
</evidence>
<dbReference type="InterPro" id="IPR003594">
    <property type="entry name" value="HATPase_dom"/>
</dbReference>
<dbReference type="InterPro" id="IPR005467">
    <property type="entry name" value="His_kinase_dom"/>
</dbReference>
<dbReference type="RefSeq" id="WP_091569437.1">
    <property type="nucleotide sequence ID" value="NZ_FNHP01000005.1"/>
</dbReference>
<dbReference type="STRING" id="1527607.SAMN05428957_105151"/>
<dbReference type="GO" id="GO:0004673">
    <property type="term" value="F:protein histidine kinase activity"/>
    <property type="evidence" value="ECO:0007669"/>
    <property type="project" value="UniProtKB-EC"/>
</dbReference>
<evidence type="ECO:0000259" key="12">
    <source>
        <dbReference type="PROSITE" id="PS50109"/>
    </source>
</evidence>
<dbReference type="InterPro" id="IPR003660">
    <property type="entry name" value="HAMP_dom"/>
</dbReference>
<dbReference type="OrthoDB" id="9809567at2"/>
<dbReference type="GO" id="GO:0000160">
    <property type="term" value="P:phosphorelay signal transduction system"/>
    <property type="evidence" value="ECO:0007669"/>
    <property type="project" value="UniProtKB-KW"/>
</dbReference>
<evidence type="ECO:0000256" key="5">
    <source>
        <dbReference type="ARBA" id="ARBA00022679"/>
    </source>
</evidence>
<feature type="domain" description="HAMP" evidence="13">
    <location>
        <begin position="197"/>
        <end position="248"/>
    </location>
</feature>
<gene>
    <name evidence="14" type="ORF">SAMN05428957_105151</name>
</gene>
<keyword evidence="8 11" id="KW-1133">Transmembrane helix</keyword>
<evidence type="ECO:0000313" key="14">
    <source>
        <dbReference type="EMBL" id="SDM39073.1"/>
    </source>
</evidence>
<dbReference type="PANTHER" id="PTHR45436">
    <property type="entry name" value="SENSOR HISTIDINE KINASE YKOH"/>
    <property type="match status" value="1"/>
</dbReference>
<organism evidence="14 15">
    <name type="scientific">Oryzisolibacter propanilivorax</name>
    <dbReference type="NCBI Taxonomy" id="1527607"/>
    <lineage>
        <taxon>Bacteria</taxon>
        <taxon>Pseudomonadati</taxon>
        <taxon>Pseudomonadota</taxon>
        <taxon>Betaproteobacteria</taxon>
        <taxon>Burkholderiales</taxon>
        <taxon>Comamonadaceae</taxon>
        <taxon>Oryzisolibacter</taxon>
    </lineage>
</organism>
<comment type="subcellular location">
    <subcellularLocation>
        <location evidence="2">Membrane</location>
    </subcellularLocation>
</comment>
<keyword evidence="6 11" id="KW-0812">Transmembrane</keyword>
<protein>
    <recommendedName>
        <fullName evidence="3">histidine kinase</fullName>
        <ecNumber evidence="3">2.7.13.3</ecNumber>
    </recommendedName>
</protein>
<evidence type="ECO:0000256" key="8">
    <source>
        <dbReference type="ARBA" id="ARBA00022989"/>
    </source>
</evidence>
<dbReference type="InterPro" id="IPR050428">
    <property type="entry name" value="TCS_sensor_his_kinase"/>
</dbReference>
<dbReference type="Proteomes" id="UP000198552">
    <property type="component" value="Unassembled WGS sequence"/>
</dbReference>
<sequence>MKGGGIHSLRLRLLAGTLAWMLLSLGAAGWGLRALFLNHITQQLQAQLVLQLDQLSAAVDWSADGQLVVPRVVADPRLEQPLSGLYWQIDRLGNAPRTAMARSRSLWDQTLALPPAPGDYPAQGYRVLALRDAQDHLLLAVARTLQLPDDAAPPLRLVVAGDQALLAEPLQRFSRMLLVALAVLAAGLALAVVLQLQLALRPLQLLRQRLSDVRAGSAAQLQGPFPQELQPLVTEFNHVLAENAEMVQRARTQAGNLAHAVHTPLSVLANAAARESGPLGALVREQVDTARRQVDYHLARARAAAAVRATGLATPVLEPVQALLRTMQRLHAARGLSFELAQGAQDAPFRGEPQDLYELLGNLIDNAGKWARSRVVVDVRREGGQLCFTVDDDGPGIPDAERERMFERGVQLDERRPGSGLGLDIVRALADTYGGSVQAGPSSLGGARLRLSLPAAT</sequence>
<evidence type="ECO:0000256" key="7">
    <source>
        <dbReference type="ARBA" id="ARBA00022777"/>
    </source>
</evidence>
<keyword evidence="10 11" id="KW-0472">Membrane</keyword>
<evidence type="ECO:0000256" key="6">
    <source>
        <dbReference type="ARBA" id="ARBA00022692"/>
    </source>
</evidence>
<dbReference type="PRINTS" id="PR00344">
    <property type="entry name" value="BCTRLSENSOR"/>
</dbReference>
<accession>A0A1G9SUH5</accession>
<keyword evidence="7 14" id="KW-0418">Kinase</keyword>
<evidence type="ECO:0000256" key="11">
    <source>
        <dbReference type="SAM" id="Phobius"/>
    </source>
</evidence>
<proteinExistence type="predicted"/>
<keyword evidence="4" id="KW-0597">Phosphoprotein</keyword>
<keyword evidence="9" id="KW-0902">Two-component regulatory system</keyword>
<evidence type="ECO:0000259" key="13">
    <source>
        <dbReference type="PROSITE" id="PS50885"/>
    </source>
</evidence>
<dbReference type="EC" id="2.7.13.3" evidence="3"/>
<dbReference type="InterPro" id="IPR004358">
    <property type="entry name" value="Sig_transdc_His_kin-like_C"/>
</dbReference>
<comment type="catalytic activity">
    <reaction evidence="1">
        <text>ATP + protein L-histidine = ADP + protein N-phospho-L-histidine.</text>
        <dbReference type="EC" id="2.7.13.3"/>
    </reaction>
</comment>
<evidence type="ECO:0000256" key="9">
    <source>
        <dbReference type="ARBA" id="ARBA00023012"/>
    </source>
</evidence>